<keyword evidence="1" id="KW-1133">Transmembrane helix</keyword>
<dbReference type="EMBL" id="HE573021">
    <property type="protein sequence ID" value="CCC47931.1"/>
    <property type="molecule type" value="Genomic_DNA"/>
</dbReference>
<name>G0TVG5_TRYVY</name>
<reference evidence="2" key="1">
    <citation type="journal article" date="2012" name="Proc. Natl. Acad. Sci. U.S.A.">
        <title>Antigenic diversity is generated by distinct evolutionary mechanisms in African trypanosome species.</title>
        <authorList>
            <person name="Jackson A.P."/>
            <person name="Berry A."/>
            <person name="Aslett M."/>
            <person name="Allison H.C."/>
            <person name="Burton P."/>
            <person name="Vavrova-Anderson J."/>
            <person name="Brown R."/>
            <person name="Browne H."/>
            <person name="Corton N."/>
            <person name="Hauser H."/>
            <person name="Gamble J."/>
            <person name="Gilderthorp R."/>
            <person name="Marcello L."/>
            <person name="McQuillan J."/>
            <person name="Otto T.D."/>
            <person name="Quail M.A."/>
            <person name="Sanders M.J."/>
            <person name="van Tonder A."/>
            <person name="Ginger M.L."/>
            <person name="Field M.C."/>
            <person name="Barry J.D."/>
            <person name="Hertz-Fowler C."/>
            <person name="Berriman M."/>
        </authorList>
    </citation>
    <scope>NUCLEOTIDE SEQUENCE</scope>
    <source>
        <strain evidence="2">Y486</strain>
    </source>
</reference>
<proteinExistence type="predicted"/>
<dbReference type="VEuPathDB" id="TriTrypDB:TvY486_0501400"/>
<evidence type="ECO:0000313" key="2">
    <source>
        <dbReference type="EMBL" id="CCC47931.1"/>
    </source>
</evidence>
<dbReference type="AlphaFoldDB" id="G0TVG5"/>
<organism evidence="2">
    <name type="scientific">Trypanosoma vivax (strain Y486)</name>
    <dbReference type="NCBI Taxonomy" id="1055687"/>
    <lineage>
        <taxon>Eukaryota</taxon>
        <taxon>Discoba</taxon>
        <taxon>Euglenozoa</taxon>
        <taxon>Kinetoplastea</taxon>
        <taxon>Metakinetoplastina</taxon>
        <taxon>Trypanosomatida</taxon>
        <taxon>Trypanosomatidae</taxon>
        <taxon>Trypanosoma</taxon>
        <taxon>Duttonella</taxon>
    </lineage>
</organism>
<evidence type="ECO:0000256" key="1">
    <source>
        <dbReference type="SAM" id="Phobius"/>
    </source>
</evidence>
<feature type="transmembrane region" description="Helical" evidence="1">
    <location>
        <begin position="670"/>
        <end position="691"/>
    </location>
</feature>
<protein>
    <recommendedName>
        <fullName evidence="3">Transmembrane protein</fullName>
    </recommendedName>
</protein>
<evidence type="ECO:0008006" key="3">
    <source>
        <dbReference type="Google" id="ProtNLM"/>
    </source>
</evidence>
<sequence length="710" mass="75824">MSLLSVSLKHGRVPGELVLTVHNGSDRDTCGRSLIYSLRCSHYNHFELLWEGVPDGVLSPGEYEAFVVRRVVHGPSSDVVQVKEGTLDTQEALPLLHNHAGCRFAGSLCWDSVSHQLAPCLNRLLVDAGGRDAAVNWHGSSGNANLVQGGRYPHTGDRCGPLPVGSERRDESAKHLATAICCPVPLQHPSSSGVKSSPLSNDRLDKRNTREIFLSNNTSNPETTEVLASGRLNSPVHLPADSVAVCCNLKNESLECVGNPPAVLTTGSGGATNKVYCAESHTTVLFLVYYECLGDGEKCLKSAKAWLSAQREKYMKKCERAKRGIRKRNVGTEKSKANNTPASAVVLQSSSLGEPVRWLKSGIAFSLVSKAAVFGSKPYSHGSSKMFSSSRREGSCAVLPYQLLRGEHEESGASNSCCTCRVLPSSPLSLVTDIFSSENSSSANESSSDRNTFVNHRLTDALRCGDAVENVSMGILLLNDSESVQGEAKCNWSSLRSLGVCSLNGQSCRNSAVLPTVGQSDGMCVMSVPFGRLEPPMHSPVESSATIRSLGGPENITAASAGREAAGEKLAKGTMGLERPSASSLVGRAPLSEKLLWEGVCAGEGCRGVSDPSESRRRLERQSDLFSHRLVSALHCLAIDAAPLAQAVTGYALVVMASCAHVSSELTGNYFGVFHAVSTCLILVTVLCLIFSMASGHNYVDWASDRRYLI</sequence>
<keyword evidence="1" id="KW-0812">Transmembrane</keyword>
<accession>G0TVG5</accession>
<gene>
    <name evidence="2" type="ORF">TVY486_0501400</name>
</gene>
<keyword evidence="1" id="KW-0472">Membrane</keyword>